<accession>A0A438J8Y9</accession>
<reference evidence="2 3" key="1">
    <citation type="journal article" date="2018" name="PLoS Genet.">
        <title>Population sequencing reveals clonal diversity and ancestral inbreeding in the grapevine cultivar Chardonnay.</title>
        <authorList>
            <person name="Roach M.J."/>
            <person name="Johnson D.L."/>
            <person name="Bohlmann J."/>
            <person name="van Vuuren H.J."/>
            <person name="Jones S.J."/>
            <person name="Pretorius I.S."/>
            <person name="Schmidt S.A."/>
            <person name="Borneman A.R."/>
        </authorList>
    </citation>
    <scope>NUCLEOTIDE SEQUENCE [LARGE SCALE GENOMIC DNA]</scope>
    <source>
        <strain evidence="3">cv. Chardonnay</strain>
        <tissue evidence="2">Leaf</tissue>
    </source>
</reference>
<protein>
    <submittedName>
        <fullName evidence="2">Uncharacterized protein</fullName>
    </submittedName>
</protein>
<evidence type="ECO:0000313" key="3">
    <source>
        <dbReference type="Proteomes" id="UP000288805"/>
    </source>
</evidence>
<dbReference type="EMBL" id="QGNW01000056">
    <property type="protein sequence ID" value="RVX05427.1"/>
    <property type="molecule type" value="Genomic_DNA"/>
</dbReference>
<sequence length="133" mass="14926">MAAIKACQEQMLASQSQQAAILRLLQVHFDLPQAVEPSISTPPEPHSQPTESHPPEPETPADPPTEEQILLPSTTTPLIRHYIYFLFIKEVPLPPFYYSHSNHIEDNAQFGWGPGALSLNWLGVTDLNARYKE</sequence>
<dbReference type="AlphaFoldDB" id="A0A438J8Y9"/>
<organism evidence="2 3">
    <name type="scientific">Vitis vinifera</name>
    <name type="common">Grape</name>
    <dbReference type="NCBI Taxonomy" id="29760"/>
    <lineage>
        <taxon>Eukaryota</taxon>
        <taxon>Viridiplantae</taxon>
        <taxon>Streptophyta</taxon>
        <taxon>Embryophyta</taxon>
        <taxon>Tracheophyta</taxon>
        <taxon>Spermatophyta</taxon>
        <taxon>Magnoliopsida</taxon>
        <taxon>eudicotyledons</taxon>
        <taxon>Gunneridae</taxon>
        <taxon>Pentapetalae</taxon>
        <taxon>rosids</taxon>
        <taxon>Vitales</taxon>
        <taxon>Vitaceae</taxon>
        <taxon>Viteae</taxon>
        <taxon>Vitis</taxon>
    </lineage>
</organism>
<evidence type="ECO:0000313" key="2">
    <source>
        <dbReference type="EMBL" id="RVX05427.1"/>
    </source>
</evidence>
<name>A0A438J8Y9_VITVI</name>
<comment type="caution">
    <text evidence="2">The sequence shown here is derived from an EMBL/GenBank/DDBJ whole genome shotgun (WGS) entry which is preliminary data.</text>
</comment>
<gene>
    <name evidence="2" type="ORF">CK203_013586</name>
</gene>
<proteinExistence type="predicted"/>
<feature type="region of interest" description="Disordered" evidence="1">
    <location>
        <begin position="35"/>
        <end position="68"/>
    </location>
</feature>
<evidence type="ECO:0000256" key="1">
    <source>
        <dbReference type="SAM" id="MobiDB-lite"/>
    </source>
</evidence>
<dbReference type="Proteomes" id="UP000288805">
    <property type="component" value="Unassembled WGS sequence"/>
</dbReference>